<feature type="repeat" description="PPR" evidence="2">
    <location>
        <begin position="215"/>
        <end position="245"/>
    </location>
</feature>
<dbReference type="PANTHER" id="PTHR47926">
    <property type="entry name" value="PENTATRICOPEPTIDE REPEAT-CONTAINING PROTEIN"/>
    <property type="match status" value="1"/>
</dbReference>
<feature type="repeat" description="PPR" evidence="2">
    <location>
        <begin position="415"/>
        <end position="450"/>
    </location>
</feature>
<reference evidence="4" key="1">
    <citation type="submission" date="2017-07" db="EMBL/GenBank/DDBJ databases">
        <title>Taro Niue Genome Assembly and Annotation.</title>
        <authorList>
            <person name="Atibalentja N."/>
            <person name="Keating K."/>
            <person name="Fields C.J."/>
        </authorList>
    </citation>
    <scope>NUCLEOTIDE SEQUENCE</scope>
    <source>
        <strain evidence="4">Niue_2</strain>
        <tissue evidence="4">Leaf</tissue>
    </source>
</reference>
<dbReference type="GO" id="GO:0008270">
    <property type="term" value="F:zinc ion binding"/>
    <property type="evidence" value="ECO:0007669"/>
    <property type="project" value="InterPro"/>
</dbReference>
<dbReference type="Pfam" id="PF01535">
    <property type="entry name" value="PPR"/>
    <property type="match status" value="4"/>
</dbReference>
<accession>A0A843WV10</accession>
<dbReference type="Gene3D" id="1.25.40.10">
    <property type="entry name" value="Tetratricopeptide repeat domain"/>
    <property type="match status" value="4"/>
</dbReference>
<dbReference type="InterPro" id="IPR032867">
    <property type="entry name" value="DYW_dom"/>
</dbReference>
<dbReference type="InterPro" id="IPR002885">
    <property type="entry name" value="PPR_rpt"/>
</dbReference>
<dbReference type="PROSITE" id="PS51375">
    <property type="entry name" value="PPR"/>
    <property type="match status" value="5"/>
</dbReference>
<dbReference type="PANTHER" id="PTHR47926:SF430">
    <property type="entry name" value="PENTATRICOPEPTIDE REPEAT-CONTAINING PROTEIN"/>
    <property type="match status" value="1"/>
</dbReference>
<dbReference type="GO" id="GO:0003723">
    <property type="term" value="F:RNA binding"/>
    <property type="evidence" value="ECO:0007669"/>
    <property type="project" value="InterPro"/>
</dbReference>
<dbReference type="AlphaFoldDB" id="A0A843WV10"/>
<dbReference type="GO" id="GO:0009451">
    <property type="term" value="P:RNA modification"/>
    <property type="evidence" value="ECO:0007669"/>
    <property type="project" value="InterPro"/>
</dbReference>
<feature type="repeat" description="PPR" evidence="2">
    <location>
        <begin position="348"/>
        <end position="382"/>
    </location>
</feature>
<dbReference type="EMBL" id="NMUH01004281">
    <property type="protein sequence ID" value="MQM09061.1"/>
    <property type="molecule type" value="Genomic_DNA"/>
</dbReference>
<organism evidence="4 5">
    <name type="scientific">Colocasia esculenta</name>
    <name type="common">Wild taro</name>
    <name type="synonym">Arum esculentum</name>
    <dbReference type="NCBI Taxonomy" id="4460"/>
    <lineage>
        <taxon>Eukaryota</taxon>
        <taxon>Viridiplantae</taxon>
        <taxon>Streptophyta</taxon>
        <taxon>Embryophyta</taxon>
        <taxon>Tracheophyta</taxon>
        <taxon>Spermatophyta</taxon>
        <taxon>Magnoliopsida</taxon>
        <taxon>Liliopsida</taxon>
        <taxon>Araceae</taxon>
        <taxon>Aroideae</taxon>
        <taxon>Colocasieae</taxon>
        <taxon>Colocasia</taxon>
    </lineage>
</organism>
<name>A0A843WV10_COLES</name>
<dbReference type="FunFam" id="1.25.40.10:FF:000348">
    <property type="entry name" value="Pentatricopeptide repeat-containing protein chloroplastic"/>
    <property type="match status" value="1"/>
</dbReference>
<feature type="repeat" description="PPR" evidence="2">
    <location>
        <begin position="278"/>
        <end position="312"/>
    </location>
</feature>
<gene>
    <name evidence="4" type="ORF">Taro_041922</name>
</gene>
<evidence type="ECO:0000313" key="4">
    <source>
        <dbReference type="EMBL" id="MQM09061.1"/>
    </source>
</evidence>
<evidence type="ECO:0000259" key="3">
    <source>
        <dbReference type="Pfam" id="PF14432"/>
    </source>
</evidence>
<dbReference type="InterPro" id="IPR046960">
    <property type="entry name" value="PPR_At4g14850-like_plant"/>
</dbReference>
<dbReference type="NCBIfam" id="TIGR00756">
    <property type="entry name" value="PPR"/>
    <property type="match status" value="5"/>
</dbReference>
<keyword evidence="5" id="KW-1185">Reference proteome</keyword>
<dbReference type="Pfam" id="PF13041">
    <property type="entry name" value="PPR_2"/>
    <property type="match status" value="3"/>
</dbReference>
<dbReference type="OrthoDB" id="185373at2759"/>
<dbReference type="Proteomes" id="UP000652761">
    <property type="component" value="Unassembled WGS sequence"/>
</dbReference>
<evidence type="ECO:0000256" key="2">
    <source>
        <dbReference type="PROSITE-ProRule" id="PRU00708"/>
    </source>
</evidence>
<protein>
    <recommendedName>
        <fullName evidence="3">DYW domain-containing protein</fullName>
    </recommendedName>
</protein>
<feature type="repeat" description="PPR" evidence="2">
    <location>
        <begin position="246"/>
        <end position="276"/>
    </location>
</feature>
<feature type="domain" description="DYW" evidence="3">
    <location>
        <begin position="529"/>
        <end position="582"/>
    </location>
</feature>
<comment type="caution">
    <text evidence="4">The sequence shown here is derived from an EMBL/GenBank/DDBJ whole genome shotgun (WGS) entry which is preliminary data.</text>
</comment>
<proteinExistence type="predicted"/>
<evidence type="ECO:0000256" key="1">
    <source>
        <dbReference type="ARBA" id="ARBA00022737"/>
    </source>
</evidence>
<sequence length="603" mass="67449">MRSTAGSLLLPSPRVAIADHVLFCLRNTSSGNPRRLLQIQSQIVTNPCVRAGISILSQFVSSCARCLGPHYASLFLRHLPSSDVSLWNLVIRSSEESDSGMQFMTFYDTMIRVGVYPDKATFSLILSALSRLSVDNLGEAVHCRILKMGYYSDMFLRTGLLDFYAKIGRLASAQQLFGEMPDKDVVINNTMIATLSNHGCVADARQLFDGMHVKSSASWNSMITCYCRCNQIDAARDIFDRNPVKDVISWNAMINGYCKVGQLEAARELFDKMGSGKNSITWNTMITGYVHHRQFSPAVSMFQQMQAEGVRPTEVTMVSLLSACAHLGALDMGRWIHAYIQNHNFKVDVVLGNALIDMYYKCGSIETALQIFHQIPARNIFCWNSIIMGLGMHGYGEQAIETFFEMQKHAKIKPDGVTFVGLLSGCSHSGMVSEGKKYFSQMMEIYAVEPAIEHYGCMVDLLGRAGLLREALDLVKQMPIKPNSVVWGSLLRACRIHKDSVMSEQVTQHLIELDPKDGDNITRELSKIGYEPHVDSVLHDIEEEEKENAVKYHSEKIAVAYGLLNTREGMQIRIVKNLRVWGRGLVVPASATVQWKRSPHLTI</sequence>
<dbReference type="InterPro" id="IPR011990">
    <property type="entry name" value="TPR-like_helical_dom_sf"/>
</dbReference>
<dbReference type="Pfam" id="PF14432">
    <property type="entry name" value="DYW_deaminase"/>
    <property type="match status" value="1"/>
</dbReference>
<evidence type="ECO:0000313" key="5">
    <source>
        <dbReference type="Proteomes" id="UP000652761"/>
    </source>
</evidence>
<dbReference type="FunFam" id="1.25.40.10:FF:000090">
    <property type="entry name" value="Pentatricopeptide repeat-containing protein, chloroplastic"/>
    <property type="match status" value="1"/>
</dbReference>
<keyword evidence="1" id="KW-0677">Repeat</keyword>